<reference evidence="2 3" key="1">
    <citation type="journal article" date="2014" name="Genome Biol. Evol.">
        <title>The genome of the myxosporean Thelohanellus kitauei shows adaptations to nutrient acquisition within its fish host.</title>
        <authorList>
            <person name="Yang Y."/>
            <person name="Xiong J."/>
            <person name="Zhou Z."/>
            <person name="Huo F."/>
            <person name="Miao W."/>
            <person name="Ran C."/>
            <person name="Liu Y."/>
            <person name="Zhang J."/>
            <person name="Feng J."/>
            <person name="Wang M."/>
            <person name="Wang M."/>
            <person name="Wang L."/>
            <person name="Yao B."/>
        </authorList>
    </citation>
    <scope>NUCLEOTIDE SEQUENCE [LARGE SCALE GENOMIC DNA]</scope>
    <source>
        <strain evidence="2">Wuqing</strain>
    </source>
</reference>
<dbReference type="Gene3D" id="3.40.50.10190">
    <property type="entry name" value="BRCT domain"/>
    <property type="match status" value="1"/>
</dbReference>
<keyword evidence="3" id="KW-1185">Reference proteome</keyword>
<sequence>MKNSKNTSMTRLVVKSETIDLIGKKSNLVQPLEKIYIVGQSIQENMTLFEELKKYKHKHPRTKVVMFEDDSIYTILSRGKLIFTSQDTKMRDYIIYIIHDNEKLRKYINENGFRVLTIRSAIYCLSNVDDFSTLPYYIQHPYLVNYIIYFSIYVYKDIVERARYVIEKFGAVVVTYPIKTITHFIVNQLDDQEYKEVVMNKILVLDVEWATKLCENYYFK</sequence>
<dbReference type="Pfam" id="PF00533">
    <property type="entry name" value="BRCT"/>
    <property type="match status" value="1"/>
</dbReference>
<protein>
    <recommendedName>
        <fullName evidence="1">BRCT domain-containing protein</fullName>
    </recommendedName>
</protein>
<name>A0A0C2MHX7_THEKT</name>
<dbReference type="CDD" id="cd00027">
    <property type="entry name" value="BRCT"/>
    <property type="match status" value="1"/>
</dbReference>
<evidence type="ECO:0000313" key="3">
    <source>
        <dbReference type="Proteomes" id="UP000031668"/>
    </source>
</evidence>
<comment type="caution">
    <text evidence="2">The sequence shown here is derived from an EMBL/GenBank/DDBJ whole genome shotgun (WGS) entry which is preliminary data.</text>
</comment>
<proteinExistence type="predicted"/>
<organism evidence="2 3">
    <name type="scientific">Thelohanellus kitauei</name>
    <name type="common">Myxosporean</name>
    <dbReference type="NCBI Taxonomy" id="669202"/>
    <lineage>
        <taxon>Eukaryota</taxon>
        <taxon>Metazoa</taxon>
        <taxon>Cnidaria</taxon>
        <taxon>Myxozoa</taxon>
        <taxon>Myxosporea</taxon>
        <taxon>Bivalvulida</taxon>
        <taxon>Platysporina</taxon>
        <taxon>Myxobolidae</taxon>
        <taxon>Thelohanellus</taxon>
    </lineage>
</organism>
<dbReference type="InterPro" id="IPR036420">
    <property type="entry name" value="BRCT_dom_sf"/>
</dbReference>
<accession>A0A0C2MHX7</accession>
<dbReference type="InterPro" id="IPR001357">
    <property type="entry name" value="BRCT_dom"/>
</dbReference>
<evidence type="ECO:0000259" key="1">
    <source>
        <dbReference type="Pfam" id="PF00533"/>
    </source>
</evidence>
<dbReference type="EMBL" id="JWZT01005361">
    <property type="protein sequence ID" value="KII61266.1"/>
    <property type="molecule type" value="Genomic_DNA"/>
</dbReference>
<gene>
    <name evidence="2" type="ORF">RF11_08117</name>
</gene>
<dbReference type="Proteomes" id="UP000031668">
    <property type="component" value="Unassembled WGS sequence"/>
</dbReference>
<dbReference type="AlphaFoldDB" id="A0A0C2MHX7"/>
<feature type="domain" description="BRCT" evidence="1">
    <location>
        <begin position="159"/>
        <end position="209"/>
    </location>
</feature>
<dbReference type="SUPFAM" id="SSF52113">
    <property type="entry name" value="BRCT domain"/>
    <property type="match status" value="1"/>
</dbReference>
<evidence type="ECO:0000313" key="2">
    <source>
        <dbReference type="EMBL" id="KII61266.1"/>
    </source>
</evidence>